<feature type="domain" description="OmpR/PhoB-type" evidence="9">
    <location>
        <begin position="124"/>
        <end position="222"/>
    </location>
</feature>
<name>A0A0C5VQZ0_9GAMM</name>
<gene>
    <name evidence="10" type="ORF">YC6258_00619</name>
</gene>
<dbReference type="AlphaFoldDB" id="A0A0C5VQZ0"/>
<dbReference type="PATRIC" id="fig|1445510.3.peg.605"/>
<evidence type="ECO:0000256" key="4">
    <source>
        <dbReference type="ARBA" id="ARBA00023125"/>
    </source>
</evidence>
<evidence type="ECO:0000256" key="5">
    <source>
        <dbReference type="ARBA" id="ARBA00023163"/>
    </source>
</evidence>
<dbReference type="SMART" id="SM00448">
    <property type="entry name" value="REC"/>
    <property type="match status" value="1"/>
</dbReference>
<feature type="DNA-binding region" description="OmpR/PhoB-type" evidence="7">
    <location>
        <begin position="124"/>
        <end position="222"/>
    </location>
</feature>
<accession>A0A0C5VQZ0</accession>
<dbReference type="GO" id="GO:0006355">
    <property type="term" value="P:regulation of DNA-templated transcription"/>
    <property type="evidence" value="ECO:0007669"/>
    <property type="project" value="InterPro"/>
</dbReference>
<dbReference type="SUPFAM" id="SSF46894">
    <property type="entry name" value="C-terminal effector domain of the bipartite response regulators"/>
    <property type="match status" value="1"/>
</dbReference>
<evidence type="ECO:0000259" key="8">
    <source>
        <dbReference type="PROSITE" id="PS50110"/>
    </source>
</evidence>
<dbReference type="InterPro" id="IPR036388">
    <property type="entry name" value="WH-like_DNA-bd_sf"/>
</dbReference>
<evidence type="ECO:0000256" key="7">
    <source>
        <dbReference type="PROSITE-ProRule" id="PRU01091"/>
    </source>
</evidence>
<dbReference type="GO" id="GO:0000156">
    <property type="term" value="F:phosphorelay response regulator activity"/>
    <property type="evidence" value="ECO:0007669"/>
    <property type="project" value="TreeGrafter"/>
</dbReference>
<dbReference type="PROSITE" id="PS51755">
    <property type="entry name" value="OMPR_PHOB"/>
    <property type="match status" value="1"/>
</dbReference>
<dbReference type="Gene3D" id="1.10.10.10">
    <property type="entry name" value="Winged helix-like DNA-binding domain superfamily/Winged helix DNA-binding domain"/>
    <property type="match status" value="1"/>
</dbReference>
<dbReference type="GO" id="GO:0032993">
    <property type="term" value="C:protein-DNA complex"/>
    <property type="evidence" value="ECO:0007669"/>
    <property type="project" value="TreeGrafter"/>
</dbReference>
<keyword evidence="5" id="KW-0804">Transcription</keyword>
<dbReference type="KEGG" id="gsn:YC6258_00619"/>
<reference evidence="10 11" key="1">
    <citation type="submission" date="2014-01" db="EMBL/GenBank/DDBJ databases">
        <title>Full genme sequencing of cellulolytic bacterium Gynuella sunshinyii YC6258T gen. nov., sp. nov.</title>
        <authorList>
            <person name="Khan H."/>
            <person name="Chung E.J."/>
            <person name="Chung Y.R."/>
        </authorList>
    </citation>
    <scope>NUCLEOTIDE SEQUENCE [LARGE SCALE GENOMIC DNA]</scope>
    <source>
        <strain evidence="10 11">YC6258</strain>
    </source>
</reference>
<dbReference type="Proteomes" id="UP000032266">
    <property type="component" value="Chromosome"/>
</dbReference>
<dbReference type="HOGENOM" id="CLU_000445_30_1_6"/>
<dbReference type="PROSITE" id="PS50110">
    <property type="entry name" value="RESPONSE_REGULATORY"/>
    <property type="match status" value="1"/>
</dbReference>
<dbReference type="OrthoDB" id="9802426at2"/>
<dbReference type="GO" id="GO:0005829">
    <property type="term" value="C:cytosol"/>
    <property type="evidence" value="ECO:0007669"/>
    <property type="project" value="TreeGrafter"/>
</dbReference>
<protein>
    <submittedName>
        <fullName evidence="10">Response regulator consisting of a CheY-like receiver domain and a winged-helix DNA-binding domain</fullName>
    </submittedName>
</protein>
<dbReference type="InterPro" id="IPR001867">
    <property type="entry name" value="OmpR/PhoB-type_DNA-bd"/>
</dbReference>
<proteinExistence type="predicted"/>
<dbReference type="CDD" id="cd00383">
    <property type="entry name" value="trans_reg_C"/>
    <property type="match status" value="1"/>
</dbReference>
<dbReference type="RefSeq" id="WP_044615678.1">
    <property type="nucleotide sequence ID" value="NZ_CP007142.1"/>
</dbReference>
<dbReference type="FunFam" id="3.40.50.2300:FF:000002">
    <property type="entry name" value="DNA-binding response regulator PhoP"/>
    <property type="match status" value="1"/>
</dbReference>
<keyword evidence="11" id="KW-1185">Reference proteome</keyword>
<dbReference type="InterPro" id="IPR039420">
    <property type="entry name" value="WalR-like"/>
</dbReference>
<dbReference type="InterPro" id="IPR001789">
    <property type="entry name" value="Sig_transdc_resp-reg_receiver"/>
</dbReference>
<dbReference type="PANTHER" id="PTHR48111">
    <property type="entry name" value="REGULATOR OF RPOS"/>
    <property type="match status" value="1"/>
</dbReference>
<dbReference type="Pfam" id="PF00486">
    <property type="entry name" value="Trans_reg_C"/>
    <property type="match status" value="1"/>
</dbReference>
<dbReference type="InterPro" id="IPR011006">
    <property type="entry name" value="CheY-like_superfamily"/>
</dbReference>
<feature type="domain" description="Response regulatory" evidence="8">
    <location>
        <begin position="2"/>
        <end position="116"/>
    </location>
</feature>
<evidence type="ECO:0000256" key="1">
    <source>
        <dbReference type="ARBA" id="ARBA00022553"/>
    </source>
</evidence>
<keyword evidence="2" id="KW-0902">Two-component regulatory system</keyword>
<evidence type="ECO:0000313" key="10">
    <source>
        <dbReference type="EMBL" id="AJQ92669.1"/>
    </source>
</evidence>
<dbReference type="PANTHER" id="PTHR48111:SF71">
    <property type="entry name" value="TRANSCRIPTIONAL REGULATORY PROTEIN PHOP"/>
    <property type="match status" value="1"/>
</dbReference>
<dbReference type="FunFam" id="1.10.10.10:FF:000005">
    <property type="entry name" value="Two-component system response regulator"/>
    <property type="match status" value="1"/>
</dbReference>
<dbReference type="InterPro" id="IPR016032">
    <property type="entry name" value="Sig_transdc_resp-reg_C-effctor"/>
</dbReference>
<dbReference type="SUPFAM" id="SSF52172">
    <property type="entry name" value="CheY-like"/>
    <property type="match status" value="1"/>
</dbReference>
<evidence type="ECO:0000259" key="9">
    <source>
        <dbReference type="PROSITE" id="PS51755"/>
    </source>
</evidence>
<sequence length="226" mass="25527">MRVLIIEDHERLGTTLKEVLTAKGYAVDWVSDGEAGLFHGQEYDYDIAVVDLGLPKIDGVEVIKQLRSQGKTYPILILTARGNWQDKVVGLEAGADDYLVKPFVNEELLARLNALLRRSAGMSSPEISIGPIQLNTARKEVKVHGQVAELTSYEYNCLEYLVLNRDKVISKLKLTEHLYDQDFDRDSNVIEVFIGRLRKKIDPDNDIKPILTVRGQGYRINDDLCV</sequence>
<dbReference type="Gene3D" id="6.10.250.690">
    <property type="match status" value="1"/>
</dbReference>
<evidence type="ECO:0000256" key="6">
    <source>
        <dbReference type="PROSITE-ProRule" id="PRU00169"/>
    </source>
</evidence>
<evidence type="ECO:0000313" key="11">
    <source>
        <dbReference type="Proteomes" id="UP000032266"/>
    </source>
</evidence>
<evidence type="ECO:0000256" key="3">
    <source>
        <dbReference type="ARBA" id="ARBA00023015"/>
    </source>
</evidence>
<dbReference type="SMART" id="SM00862">
    <property type="entry name" value="Trans_reg_C"/>
    <property type="match status" value="1"/>
</dbReference>
<dbReference type="Gene3D" id="3.40.50.2300">
    <property type="match status" value="1"/>
</dbReference>
<keyword evidence="1 6" id="KW-0597">Phosphoprotein</keyword>
<dbReference type="GO" id="GO:0000976">
    <property type="term" value="F:transcription cis-regulatory region binding"/>
    <property type="evidence" value="ECO:0007669"/>
    <property type="project" value="TreeGrafter"/>
</dbReference>
<evidence type="ECO:0000256" key="2">
    <source>
        <dbReference type="ARBA" id="ARBA00023012"/>
    </source>
</evidence>
<keyword evidence="3" id="KW-0805">Transcription regulation</keyword>
<dbReference type="EMBL" id="CP007142">
    <property type="protein sequence ID" value="AJQ92669.1"/>
    <property type="molecule type" value="Genomic_DNA"/>
</dbReference>
<dbReference type="Pfam" id="PF00072">
    <property type="entry name" value="Response_reg"/>
    <property type="match status" value="1"/>
</dbReference>
<organism evidence="10 11">
    <name type="scientific">Gynuella sunshinyii YC6258</name>
    <dbReference type="NCBI Taxonomy" id="1445510"/>
    <lineage>
        <taxon>Bacteria</taxon>
        <taxon>Pseudomonadati</taxon>
        <taxon>Pseudomonadota</taxon>
        <taxon>Gammaproteobacteria</taxon>
        <taxon>Oceanospirillales</taxon>
        <taxon>Saccharospirillaceae</taxon>
        <taxon>Gynuella</taxon>
    </lineage>
</organism>
<dbReference type="STRING" id="1445510.YC6258_00619"/>
<feature type="modified residue" description="4-aspartylphosphate" evidence="6">
    <location>
        <position position="51"/>
    </location>
</feature>
<keyword evidence="4 7" id="KW-0238">DNA-binding</keyword>